<evidence type="ECO:0000313" key="1">
    <source>
        <dbReference type="EMBL" id="CAG8794137.1"/>
    </source>
</evidence>
<organism evidence="1 2">
    <name type="scientific">Racocetra persica</name>
    <dbReference type="NCBI Taxonomy" id="160502"/>
    <lineage>
        <taxon>Eukaryota</taxon>
        <taxon>Fungi</taxon>
        <taxon>Fungi incertae sedis</taxon>
        <taxon>Mucoromycota</taxon>
        <taxon>Glomeromycotina</taxon>
        <taxon>Glomeromycetes</taxon>
        <taxon>Diversisporales</taxon>
        <taxon>Gigasporaceae</taxon>
        <taxon>Racocetra</taxon>
    </lineage>
</organism>
<proteinExistence type="predicted"/>
<gene>
    <name evidence="1" type="ORF">RPERSI_LOCUS19699</name>
</gene>
<comment type="caution">
    <text evidence="1">The sequence shown here is derived from an EMBL/GenBank/DDBJ whole genome shotgun (WGS) entry which is preliminary data.</text>
</comment>
<protein>
    <submittedName>
        <fullName evidence="1">13188_t:CDS:1</fullName>
    </submittedName>
</protein>
<keyword evidence="2" id="KW-1185">Reference proteome</keyword>
<name>A0ACA9RJ82_9GLOM</name>
<dbReference type="EMBL" id="CAJVQC010054410">
    <property type="protein sequence ID" value="CAG8794137.1"/>
    <property type="molecule type" value="Genomic_DNA"/>
</dbReference>
<accession>A0ACA9RJ82</accession>
<evidence type="ECO:0000313" key="2">
    <source>
        <dbReference type="Proteomes" id="UP000789920"/>
    </source>
</evidence>
<dbReference type="Proteomes" id="UP000789920">
    <property type="component" value="Unassembled WGS sequence"/>
</dbReference>
<reference evidence="1" key="1">
    <citation type="submission" date="2021-06" db="EMBL/GenBank/DDBJ databases">
        <authorList>
            <person name="Kallberg Y."/>
            <person name="Tangrot J."/>
            <person name="Rosling A."/>
        </authorList>
    </citation>
    <scope>NUCLEOTIDE SEQUENCE</scope>
    <source>
        <strain evidence="1">MA461A</strain>
    </source>
</reference>
<sequence length="77" mass="8656">MASYFIVTFILLYISNVCGTQLAVQVPNRAKCLLAEYVPAYGLGYVPHMVLGYITGNLFFIDLVDSEGYYHFRNALP</sequence>
<feature type="non-terminal residue" evidence="1">
    <location>
        <position position="77"/>
    </location>
</feature>